<evidence type="ECO:0000313" key="7">
    <source>
        <dbReference type="EMBL" id="ASP22066.1"/>
    </source>
</evidence>
<dbReference type="InterPro" id="IPR006162">
    <property type="entry name" value="Ppantetheine_attach_site"/>
</dbReference>
<dbReference type="InterPro" id="IPR032821">
    <property type="entry name" value="PKS_assoc"/>
</dbReference>
<dbReference type="SMART" id="SM00825">
    <property type="entry name" value="PKS_KS"/>
    <property type="match status" value="1"/>
</dbReference>
<dbReference type="PROSITE" id="PS00012">
    <property type="entry name" value="PHOSPHOPANTETHEINE"/>
    <property type="match status" value="1"/>
</dbReference>
<dbReference type="InterPro" id="IPR036736">
    <property type="entry name" value="ACP-like_sf"/>
</dbReference>
<dbReference type="Gene3D" id="1.10.1200.10">
    <property type="entry name" value="ACP-like"/>
    <property type="match status" value="1"/>
</dbReference>
<protein>
    <submittedName>
        <fullName evidence="7">6-deoxyerythronolide-B synthase EryA1, modules 1 and 2</fullName>
        <ecNumber evidence="7">2.3.1.94</ecNumber>
    </submittedName>
</protein>
<dbReference type="InterPro" id="IPR020806">
    <property type="entry name" value="PKS_PP-bd"/>
</dbReference>
<accession>A0A222E797</accession>
<dbReference type="PANTHER" id="PTHR43775">
    <property type="entry name" value="FATTY ACID SYNTHASE"/>
    <property type="match status" value="1"/>
</dbReference>
<dbReference type="SUPFAM" id="SSF55048">
    <property type="entry name" value="Probable ACP-binding domain of malonyl-CoA ACP transacylase"/>
    <property type="match status" value="1"/>
</dbReference>
<dbReference type="Pfam" id="PF00550">
    <property type="entry name" value="PP-binding"/>
    <property type="match status" value="1"/>
</dbReference>
<organism evidence="7 8">
    <name type="scientific">Antarctobacter heliothermus</name>
    <dbReference type="NCBI Taxonomy" id="74033"/>
    <lineage>
        <taxon>Bacteria</taxon>
        <taxon>Pseudomonadati</taxon>
        <taxon>Pseudomonadota</taxon>
        <taxon>Alphaproteobacteria</taxon>
        <taxon>Rhodobacterales</taxon>
        <taxon>Roseobacteraceae</taxon>
        <taxon>Antarctobacter</taxon>
    </lineage>
</organism>
<dbReference type="SUPFAM" id="SSF51735">
    <property type="entry name" value="NAD(P)-binding Rossmann-fold domains"/>
    <property type="match status" value="2"/>
</dbReference>
<dbReference type="GO" id="GO:0031177">
    <property type="term" value="F:phosphopantetheine binding"/>
    <property type="evidence" value="ECO:0007669"/>
    <property type="project" value="InterPro"/>
</dbReference>
<sequence>MNEHDEERSVAVIGMGCRFPGHVDTPQAFWDLLRDGRDAIGPIPPDRIEVDRLFDGEPAMPGHIMSRYGGYLDQIDHFDAGFFHVSPREAARMDPQQRLILETAWEAMEDSGTPADRLSGRRVGVFVGQWLHDFEMRLLADPEITDFEMTIGSGRYTIAGRLSNLLNLQGPSLVLDTACASSLTAVHLAVQSLRTGESAMAFAGGVNVILNPHITIGYSQARMMAPDGHCKFGDAAADGYVRSEGAGMILLKRLSDALADGDRIHAIIRGSALNNDGNSSGSFGRPSRLGQEALIAAAVKDAGVFPASVGYVEAHGTGTRTGDPEELAALTAVLGRDRATPLRVGSVKTNIGHTEGAAGIAGLMKAVLAVKTGEIPASLHFRTPTPAFDWPAHPVEVAAETTRWDTAERIAGISGFGISGSNAHVIVQSALVREVRGTEATVRHAPVLPVSADSESALRALALRHADLLESQGDIPVADWCAAAADRRSALGFRAAFPVADRFALVAALRAFGNGGAPALSGRAPAQGAPSIVFVAPGQGGQWVGMARHFLDHTPAFRAAITECETALGALVDWSLTEQLRLDKDAAGWKLDRIEVIQPVLAALAIGYARLWISLGVRPTCVIGHSMGEVAAAAISGRLSVADAMRVVVNRSALMARTSGQGGMALVELVGADLDTRLSPFTGRLSVAAYNSPRSCVISGDAGALDDLLAELERDGIFCRRINVDVASHGPQMAALAEPLDAALRGIAPVEAGLPMFSTVTGAAVGDVPLDAGYWTRNLCEPVRFVDAVSAALDAGASAFVELGPNPVLMASVEQILAGAGRDPALVVSERRDRAADEVLAEGIARLWVSGVKVDWAAYAPPSSTDIPLPFYPWQRERHWHEAADLRPGGMSARAPQMPEATRALLHEIRWTEAPQSTVPASPAPGSWLLLGDPQVCTPIAEALSAHGASARIAPLDAARAAMGDAGDTASVLVVAPDAGAGFLPVAIVKDLRDSGLSPDRLVFVTRGATLARGDAQPVVVDQAALVGAARVVAEEHPELAIRLIDAEAGPLSANSAAAIAAQALAADAEQEIALRGSTALVPRIGPMEGRSTLRPGFALRPDAAYLVTGGLSALGLRAASCLVRAGARHVVLLSRRPLPPRAEWRQAMNDPETERRISGIVALEAAGATVEIATADVSDETAMRALLAEREAALRPSIGGLVHLATAYDTRLATEMDRESYARSVMTKLEGARTLDRLFPELDLFVLYSSTMTFVPHQGLAGYAAANCGLDALAADRRARGQHALSVAWGPWNALGRAALDHVADEFEARGELFLEPEEGDALLSHLIFREVGPTVSCFRMDWARFAESRRGRAMDLFADLVAPGSGSAEDATEFSALTGRQRRKAAERFVPEAVRQVLSLGAGEVDLDRPLGHLGLNSLMAIELRNALEKSVGRPLPATLAWSYPTAGALIEYLAADAAAQPAAPPDTAPAAATPGDLAQDLSKMADMSDEEALAALMGGDR</sequence>
<keyword evidence="1" id="KW-0596">Phosphopantetheine</keyword>
<dbReference type="Pfam" id="PF02801">
    <property type="entry name" value="Ketoacyl-synt_C"/>
    <property type="match status" value="1"/>
</dbReference>
<dbReference type="InterPro" id="IPR001227">
    <property type="entry name" value="Ac_transferase_dom_sf"/>
</dbReference>
<dbReference type="Pfam" id="PF00109">
    <property type="entry name" value="ketoacyl-synt"/>
    <property type="match status" value="1"/>
</dbReference>
<dbReference type="PANTHER" id="PTHR43775:SF37">
    <property type="entry name" value="SI:DKEY-61P9.11"/>
    <property type="match status" value="1"/>
</dbReference>
<dbReference type="InterPro" id="IPR050091">
    <property type="entry name" value="PKS_NRPS_Biosynth_Enz"/>
</dbReference>
<dbReference type="Gene3D" id="3.40.366.10">
    <property type="entry name" value="Malonyl-Coenzyme A Acyl Carrier Protein, domain 2"/>
    <property type="match status" value="1"/>
</dbReference>
<evidence type="ECO:0000256" key="2">
    <source>
        <dbReference type="ARBA" id="ARBA00022553"/>
    </source>
</evidence>
<dbReference type="InterPro" id="IPR057326">
    <property type="entry name" value="KR_dom"/>
</dbReference>
<dbReference type="RefSeq" id="WP_094035899.1">
    <property type="nucleotide sequence ID" value="NZ_CP022540.1"/>
</dbReference>
<dbReference type="SUPFAM" id="SSF47336">
    <property type="entry name" value="ACP-like"/>
    <property type="match status" value="1"/>
</dbReference>
<dbReference type="SMART" id="SM00822">
    <property type="entry name" value="PKS_KR"/>
    <property type="match status" value="1"/>
</dbReference>
<dbReference type="InterPro" id="IPR018201">
    <property type="entry name" value="Ketoacyl_synth_AS"/>
</dbReference>
<dbReference type="InterPro" id="IPR016039">
    <property type="entry name" value="Thiolase-like"/>
</dbReference>
<dbReference type="GO" id="GO:0006633">
    <property type="term" value="P:fatty acid biosynthetic process"/>
    <property type="evidence" value="ECO:0007669"/>
    <property type="project" value="InterPro"/>
</dbReference>
<keyword evidence="8" id="KW-1185">Reference proteome</keyword>
<dbReference type="SMART" id="SM01294">
    <property type="entry name" value="PKS_PP_betabranch"/>
    <property type="match status" value="1"/>
</dbReference>
<dbReference type="GO" id="GO:0047879">
    <property type="term" value="F:erythronolide synthase activity"/>
    <property type="evidence" value="ECO:0007669"/>
    <property type="project" value="UniProtKB-EC"/>
</dbReference>
<dbReference type="Gene3D" id="3.30.70.3290">
    <property type="match status" value="1"/>
</dbReference>
<dbReference type="PROSITE" id="PS00606">
    <property type="entry name" value="KS3_1"/>
    <property type="match status" value="1"/>
</dbReference>
<dbReference type="InterPro" id="IPR014031">
    <property type="entry name" value="Ketoacyl_synth_C"/>
</dbReference>
<name>A0A222E797_9RHOB</name>
<dbReference type="InterPro" id="IPR014043">
    <property type="entry name" value="Acyl_transferase_dom"/>
</dbReference>
<dbReference type="SMART" id="SM00823">
    <property type="entry name" value="PKS_PP"/>
    <property type="match status" value="1"/>
</dbReference>
<feature type="domain" description="Carrier" evidence="5">
    <location>
        <begin position="1383"/>
        <end position="1460"/>
    </location>
</feature>
<dbReference type="Pfam" id="PF08659">
    <property type="entry name" value="KR"/>
    <property type="match status" value="1"/>
</dbReference>
<keyword evidence="7" id="KW-0012">Acyltransferase</keyword>
<keyword evidence="3 7" id="KW-0808">Transferase</keyword>
<dbReference type="FunFam" id="3.40.47.10:FF:000019">
    <property type="entry name" value="Polyketide synthase type I"/>
    <property type="match status" value="1"/>
</dbReference>
<feature type="domain" description="Ketosynthase family 3 (KS3)" evidence="6">
    <location>
        <begin position="7"/>
        <end position="429"/>
    </location>
</feature>
<reference evidence="7 8" key="1">
    <citation type="submission" date="2017-07" db="EMBL/GenBank/DDBJ databases">
        <title>Genome Sequence of Antarctobacter heliothermus Strain SMS3 Isolated from a culture of the Diatom Skeletonema marinoi.</title>
        <authorList>
            <person name="Topel M."/>
            <person name="Pinder M.I.M."/>
            <person name="Johansson O.N."/>
            <person name="Kourtchenko O."/>
            <person name="Godhe A."/>
            <person name="Clarke A.K."/>
        </authorList>
    </citation>
    <scope>NUCLEOTIDE SEQUENCE [LARGE SCALE GENOMIC DNA]</scope>
    <source>
        <strain evidence="7 8">SMS3</strain>
    </source>
</reference>
<evidence type="ECO:0000259" key="6">
    <source>
        <dbReference type="PROSITE" id="PS52004"/>
    </source>
</evidence>
<dbReference type="Proteomes" id="UP000203589">
    <property type="component" value="Chromosome"/>
</dbReference>
<keyword evidence="2" id="KW-0597">Phosphoprotein</keyword>
<evidence type="ECO:0000313" key="8">
    <source>
        <dbReference type="Proteomes" id="UP000203589"/>
    </source>
</evidence>
<dbReference type="InterPro" id="IPR016035">
    <property type="entry name" value="Acyl_Trfase/lysoPLipase"/>
</dbReference>
<dbReference type="Pfam" id="PF16197">
    <property type="entry name" value="KAsynt_C_assoc"/>
    <property type="match status" value="1"/>
</dbReference>
<evidence type="ECO:0000256" key="4">
    <source>
        <dbReference type="ARBA" id="ARBA00054155"/>
    </source>
</evidence>
<dbReference type="Gene3D" id="3.40.50.720">
    <property type="entry name" value="NAD(P)-binding Rossmann-like Domain"/>
    <property type="match status" value="1"/>
</dbReference>
<dbReference type="InterPro" id="IPR016036">
    <property type="entry name" value="Malonyl_transacylase_ACP-bd"/>
</dbReference>
<dbReference type="SUPFAM" id="SSF52151">
    <property type="entry name" value="FabD/lysophospholipase-like"/>
    <property type="match status" value="1"/>
</dbReference>
<dbReference type="OrthoDB" id="9778690at2"/>
<dbReference type="SUPFAM" id="SSF53901">
    <property type="entry name" value="Thiolase-like"/>
    <property type="match status" value="1"/>
</dbReference>
<proteinExistence type="predicted"/>
<dbReference type="InterPro" id="IPR013968">
    <property type="entry name" value="PKS_KR"/>
</dbReference>
<evidence type="ECO:0000256" key="3">
    <source>
        <dbReference type="ARBA" id="ARBA00022679"/>
    </source>
</evidence>
<dbReference type="SMART" id="SM00827">
    <property type="entry name" value="PKS_AT"/>
    <property type="match status" value="1"/>
</dbReference>
<dbReference type="GO" id="GO:0004312">
    <property type="term" value="F:fatty acid synthase activity"/>
    <property type="evidence" value="ECO:0007669"/>
    <property type="project" value="TreeGrafter"/>
</dbReference>
<dbReference type="EC" id="2.3.1.94" evidence="7"/>
<dbReference type="InterPro" id="IPR009081">
    <property type="entry name" value="PP-bd_ACP"/>
</dbReference>
<dbReference type="PROSITE" id="PS52004">
    <property type="entry name" value="KS3_2"/>
    <property type="match status" value="1"/>
</dbReference>
<evidence type="ECO:0000256" key="1">
    <source>
        <dbReference type="ARBA" id="ARBA00022450"/>
    </source>
</evidence>
<evidence type="ECO:0000259" key="5">
    <source>
        <dbReference type="PROSITE" id="PS50075"/>
    </source>
</evidence>
<dbReference type="PROSITE" id="PS50075">
    <property type="entry name" value="CARRIER"/>
    <property type="match status" value="1"/>
</dbReference>
<dbReference type="CDD" id="cd00833">
    <property type="entry name" value="PKS"/>
    <property type="match status" value="1"/>
</dbReference>
<dbReference type="InterPro" id="IPR020841">
    <property type="entry name" value="PKS_Beta-ketoAc_synthase_dom"/>
</dbReference>
<dbReference type="KEGG" id="aht:ANTHELSMS3_03436"/>
<dbReference type="InterPro" id="IPR036291">
    <property type="entry name" value="NAD(P)-bd_dom_sf"/>
</dbReference>
<dbReference type="GO" id="GO:0004315">
    <property type="term" value="F:3-oxoacyl-[acyl-carrier-protein] synthase activity"/>
    <property type="evidence" value="ECO:0007669"/>
    <property type="project" value="InterPro"/>
</dbReference>
<gene>
    <name evidence="7" type="primary">eryA</name>
    <name evidence="7" type="ORF">ANTHELSMS3_03436</name>
</gene>
<dbReference type="InterPro" id="IPR014030">
    <property type="entry name" value="Ketoacyl_synth_N"/>
</dbReference>
<dbReference type="Pfam" id="PF00698">
    <property type="entry name" value="Acyl_transf_1"/>
    <property type="match status" value="1"/>
</dbReference>
<dbReference type="Gene3D" id="3.40.47.10">
    <property type="match status" value="1"/>
</dbReference>
<dbReference type="EMBL" id="CP022540">
    <property type="protein sequence ID" value="ASP22066.1"/>
    <property type="molecule type" value="Genomic_DNA"/>
</dbReference>
<comment type="function">
    <text evidence="4">Involved in production of the polyketide antibiotic thailandamide.</text>
</comment>